<reference evidence="1 2" key="1">
    <citation type="submission" date="2019-06" db="EMBL/GenBank/DDBJ databases">
        <title>Draft genomes of female and male turbot (Scophthalmus maximus).</title>
        <authorList>
            <person name="Xu H."/>
            <person name="Xu X.-W."/>
            <person name="Shao C."/>
            <person name="Chen S."/>
        </authorList>
    </citation>
    <scope>NUCLEOTIDE SEQUENCE [LARGE SCALE GENOMIC DNA]</scope>
    <source>
        <strain evidence="1">Ysfricsl-2016a</strain>
        <tissue evidence="1">Blood</tissue>
    </source>
</reference>
<name>A0A6A4RSX7_SCOMX</name>
<comment type="caution">
    <text evidence="1">The sequence shown here is derived from an EMBL/GenBank/DDBJ whole genome shotgun (WGS) entry which is preliminary data.</text>
</comment>
<dbReference type="AlphaFoldDB" id="A0A6A4RSX7"/>
<evidence type="ECO:0000313" key="2">
    <source>
        <dbReference type="Proteomes" id="UP000438429"/>
    </source>
</evidence>
<dbReference type="EMBL" id="VEVO01000022">
    <property type="protein sequence ID" value="KAF0023275.1"/>
    <property type="molecule type" value="Genomic_DNA"/>
</dbReference>
<proteinExistence type="predicted"/>
<accession>A0A6A4RSX7</accession>
<gene>
    <name evidence="1" type="ORF">F2P81_023905</name>
</gene>
<sequence length="168" mass="18606">MILTHFCTLVRANIALSLYRWNRSTEILAELAVFALVKAKSIRPVWIGRRRHGRLLQMKDLAQGIGRSSFLVLTQNLAISCHHSRSADDNSSHRNEFLVHGYAAFNHNPRTLAIKGSSFTFAQLTIGHYVIMGGSFGEVEVTNRALLLRQGALAGDVQDGLPSSVIRP</sequence>
<evidence type="ECO:0000313" key="1">
    <source>
        <dbReference type="EMBL" id="KAF0023275.1"/>
    </source>
</evidence>
<protein>
    <submittedName>
        <fullName evidence="1">Uncharacterized protein</fullName>
    </submittedName>
</protein>
<organism evidence="1 2">
    <name type="scientific">Scophthalmus maximus</name>
    <name type="common">Turbot</name>
    <name type="synonym">Psetta maxima</name>
    <dbReference type="NCBI Taxonomy" id="52904"/>
    <lineage>
        <taxon>Eukaryota</taxon>
        <taxon>Metazoa</taxon>
        <taxon>Chordata</taxon>
        <taxon>Craniata</taxon>
        <taxon>Vertebrata</taxon>
        <taxon>Euteleostomi</taxon>
        <taxon>Actinopterygii</taxon>
        <taxon>Neopterygii</taxon>
        <taxon>Teleostei</taxon>
        <taxon>Neoteleostei</taxon>
        <taxon>Acanthomorphata</taxon>
        <taxon>Carangaria</taxon>
        <taxon>Pleuronectiformes</taxon>
        <taxon>Pleuronectoidei</taxon>
        <taxon>Scophthalmidae</taxon>
        <taxon>Scophthalmus</taxon>
    </lineage>
</organism>
<dbReference type="Proteomes" id="UP000438429">
    <property type="component" value="Unassembled WGS sequence"/>
</dbReference>